<accession>A0A6J8AHJ6</accession>
<dbReference type="Gene3D" id="1.10.1170.10">
    <property type="entry name" value="Inhibitor Of Apoptosis Protein (2mihbC-IAP-1), Chain A"/>
    <property type="match status" value="2"/>
</dbReference>
<dbReference type="FunFam" id="1.10.1170.10:FF:000003">
    <property type="entry name" value="E3 ubiquitin-protein ligase XIAP"/>
    <property type="match status" value="1"/>
</dbReference>
<organism evidence="8 9">
    <name type="scientific">Mytilus coruscus</name>
    <name type="common">Sea mussel</name>
    <dbReference type="NCBI Taxonomy" id="42192"/>
    <lineage>
        <taxon>Eukaryota</taxon>
        <taxon>Metazoa</taxon>
        <taxon>Spiralia</taxon>
        <taxon>Lophotrochozoa</taxon>
        <taxon>Mollusca</taxon>
        <taxon>Bivalvia</taxon>
        <taxon>Autobranchia</taxon>
        <taxon>Pteriomorphia</taxon>
        <taxon>Mytilida</taxon>
        <taxon>Mytiloidea</taxon>
        <taxon>Mytilidae</taxon>
        <taxon>Mytilinae</taxon>
        <taxon>Mytilus</taxon>
    </lineage>
</organism>
<evidence type="ECO:0000313" key="9">
    <source>
        <dbReference type="Proteomes" id="UP000507470"/>
    </source>
</evidence>
<evidence type="ECO:0000256" key="4">
    <source>
        <dbReference type="ARBA" id="ARBA00022771"/>
    </source>
</evidence>
<evidence type="ECO:0000313" key="8">
    <source>
        <dbReference type="EMBL" id="CAC5368151.1"/>
    </source>
</evidence>
<dbReference type="AlphaFoldDB" id="A0A6J8AHJ6"/>
<dbReference type="Proteomes" id="UP000507470">
    <property type="component" value="Unassembled WGS sequence"/>
</dbReference>
<dbReference type="PANTHER" id="PTHR10044:SF139">
    <property type="entry name" value="DEATH-ASSOCIATED INHIBITOR OF APOPTOSIS 2"/>
    <property type="match status" value="1"/>
</dbReference>
<dbReference type="OrthoDB" id="774873at2759"/>
<dbReference type="CDD" id="cd16713">
    <property type="entry name" value="RING-HC_BIRC2_3_7"/>
    <property type="match status" value="1"/>
</dbReference>
<dbReference type="GO" id="GO:0051726">
    <property type="term" value="P:regulation of cell cycle"/>
    <property type="evidence" value="ECO:0007669"/>
    <property type="project" value="TreeGrafter"/>
</dbReference>
<name>A0A6J8AHJ6_MYTCO</name>
<feature type="domain" description="RING-type" evidence="7">
    <location>
        <begin position="616"/>
        <end position="651"/>
    </location>
</feature>
<keyword evidence="9" id="KW-1185">Reference proteome</keyword>
<evidence type="ECO:0000259" key="7">
    <source>
        <dbReference type="PROSITE" id="PS50089"/>
    </source>
</evidence>
<keyword evidence="5" id="KW-0862">Zinc</keyword>
<dbReference type="PANTHER" id="PTHR10044">
    <property type="entry name" value="INHIBITOR OF APOPTOSIS"/>
    <property type="match status" value="1"/>
</dbReference>
<dbReference type="PROSITE" id="PS50143">
    <property type="entry name" value="BIR_REPEAT_2"/>
    <property type="match status" value="2"/>
</dbReference>
<sequence length="663" mass="75140">MAVPEYSDEDSNDVDIYINQSVKDEFKVVEESVVETEIERSTCEGNELSVRNLEPDNSISFPAKPITRKTTFAVLICVLGCIMMVLKRMNWQEQYKQMGKSKIDIEYNFSKHIAKMKELKEHPKTRFWISKFVKCLNHIPRTIVQTYVLNPQDYSNFIKEQKTGLPLSLKESMQFEWCRLASFANYPYTSISVIRLAEAGFHYEGNANEVVCFSCGLKYKNWKTNDSPVQIHKENSPQCSFVVNNLKMISRNNDIQAADISVGACGNSTEVPNLSVIKENKVETSSASEKKTNETYSENNVAMDQNRFTIENNVIAGNDSRLETENIENSSFPRRTNWEFPAFSRNNINGLISIPENNKGLQSSLQSPHTSVPVRSLTSNMEALSMGVCLEKPKYPKYAIRTTRLSSFANWPSYLSQTPDELVTAGFFYTGIEDHCRCFFCGGGLRRWEVGDLPWTEHARWYPKCQFVKQCMGEKFIEDVQQGKDPENISNSSQSKQKVQSKGFNGYTNNPAVQTILEFGYEPNVVKSAYTNLQTAGIQDITASLLFETINEKEEREQKQSACNHPVKSSPQSAHKVKNHIQDTSKDEQANIDPDIELSVKSLEEENRNLKDQQTCKICLDEPVSIVFLPCGHMAACSTCAPALRRCPICRAFIKGTVKAIMC</sequence>
<dbReference type="GO" id="GO:0005634">
    <property type="term" value="C:nucleus"/>
    <property type="evidence" value="ECO:0007669"/>
    <property type="project" value="TreeGrafter"/>
</dbReference>
<dbReference type="InterPro" id="IPR050784">
    <property type="entry name" value="IAP"/>
</dbReference>
<dbReference type="SUPFAM" id="SSF57924">
    <property type="entry name" value="Inhibitor of apoptosis (IAP) repeat"/>
    <property type="match status" value="2"/>
</dbReference>
<dbReference type="GO" id="GO:0006915">
    <property type="term" value="P:apoptotic process"/>
    <property type="evidence" value="ECO:0007669"/>
    <property type="project" value="UniProtKB-KW"/>
</dbReference>
<dbReference type="SMART" id="SM00238">
    <property type="entry name" value="BIR"/>
    <property type="match status" value="2"/>
</dbReference>
<evidence type="ECO:0000256" key="1">
    <source>
        <dbReference type="ARBA" id="ARBA00006672"/>
    </source>
</evidence>
<dbReference type="Pfam" id="PF00653">
    <property type="entry name" value="BIR"/>
    <property type="match status" value="2"/>
</dbReference>
<dbReference type="EMBL" id="CACVKT020001442">
    <property type="protein sequence ID" value="CAC5368151.1"/>
    <property type="molecule type" value="Genomic_DNA"/>
</dbReference>
<comment type="similarity">
    <text evidence="1">Belongs to the IAP family.</text>
</comment>
<keyword evidence="4 6" id="KW-0863">Zinc-finger</keyword>
<dbReference type="Pfam" id="PF13920">
    <property type="entry name" value="zf-C3HC4_3"/>
    <property type="match status" value="1"/>
</dbReference>
<dbReference type="GO" id="GO:0008270">
    <property type="term" value="F:zinc ion binding"/>
    <property type="evidence" value="ECO:0007669"/>
    <property type="project" value="UniProtKB-KW"/>
</dbReference>
<dbReference type="GO" id="GO:0005737">
    <property type="term" value="C:cytoplasm"/>
    <property type="evidence" value="ECO:0007669"/>
    <property type="project" value="TreeGrafter"/>
</dbReference>
<dbReference type="Gene3D" id="3.30.40.10">
    <property type="entry name" value="Zinc/RING finger domain, C3HC4 (zinc finger)"/>
    <property type="match status" value="1"/>
</dbReference>
<protein>
    <submittedName>
        <fullName evidence="8">BIRC2_3</fullName>
    </submittedName>
</protein>
<evidence type="ECO:0000256" key="3">
    <source>
        <dbReference type="ARBA" id="ARBA00022723"/>
    </source>
</evidence>
<keyword evidence="2" id="KW-0053">Apoptosis</keyword>
<dbReference type="FunFam" id="1.10.1170.10:FF:000002">
    <property type="entry name" value="Baculoviral IAP repeat containing 7"/>
    <property type="match status" value="1"/>
</dbReference>
<evidence type="ECO:0000256" key="6">
    <source>
        <dbReference type="PROSITE-ProRule" id="PRU00175"/>
    </source>
</evidence>
<keyword evidence="3" id="KW-0479">Metal-binding</keyword>
<dbReference type="InterPro" id="IPR001370">
    <property type="entry name" value="BIR_rpt"/>
</dbReference>
<dbReference type="SMART" id="SM00184">
    <property type="entry name" value="RING"/>
    <property type="match status" value="1"/>
</dbReference>
<dbReference type="InterPro" id="IPR013083">
    <property type="entry name" value="Znf_RING/FYVE/PHD"/>
</dbReference>
<gene>
    <name evidence="8" type="ORF">MCOR_7806</name>
</gene>
<evidence type="ECO:0000256" key="5">
    <source>
        <dbReference type="ARBA" id="ARBA00022833"/>
    </source>
</evidence>
<dbReference type="CDD" id="cd00022">
    <property type="entry name" value="BIR"/>
    <property type="match status" value="2"/>
</dbReference>
<evidence type="ECO:0000256" key="2">
    <source>
        <dbReference type="ARBA" id="ARBA00022703"/>
    </source>
</evidence>
<dbReference type="PROSITE" id="PS50089">
    <property type="entry name" value="ZF_RING_2"/>
    <property type="match status" value="1"/>
</dbReference>
<dbReference type="InterPro" id="IPR001841">
    <property type="entry name" value="Znf_RING"/>
</dbReference>
<proteinExistence type="inferred from homology"/>
<reference evidence="8 9" key="1">
    <citation type="submission" date="2020-06" db="EMBL/GenBank/DDBJ databases">
        <authorList>
            <person name="Li R."/>
            <person name="Bekaert M."/>
        </authorList>
    </citation>
    <scope>NUCLEOTIDE SEQUENCE [LARGE SCALE GENOMIC DNA]</scope>
    <source>
        <strain evidence="9">wild</strain>
    </source>
</reference>